<organism evidence="1 2">
    <name type="scientific">Escherichia phage Av-05</name>
    <dbReference type="NCBI Taxonomy" id="1527519"/>
    <lineage>
        <taxon>Viruses</taxon>
        <taxon>Duplodnaviria</taxon>
        <taxon>Heunggongvirae</taxon>
        <taxon>Uroviricota</taxon>
        <taxon>Caudoviricetes</taxon>
        <taxon>Vequintavirinae</taxon>
        <taxon>Avunavirus</taxon>
        <taxon>Avunavirus Av05</taxon>
    </lineage>
</organism>
<evidence type="ECO:0000313" key="1">
    <source>
        <dbReference type="EMBL" id="AII27573.1"/>
    </source>
</evidence>
<sequence>MKQLTTHQKTMIRKYVLNSLSFDIESDLKQDQIKELKNRFESEYWYDSNKKRYQNDKVQGLKNWLQGLPSGVNIDFTYYDIGQRLKDLGIITETTRESTIEKYISEWWDLVAPFYAGLIVNLK</sequence>
<dbReference type="EMBL" id="KM190144">
    <property type="protein sequence ID" value="AII27573.1"/>
    <property type="molecule type" value="Genomic_DNA"/>
</dbReference>
<dbReference type="GeneID" id="22475371"/>
<gene>
    <name evidence="1" type="ORF">Av05_0030</name>
</gene>
<reference evidence="1 2" key="1">
    <citation type="journal article" date="2015" name="Genome Announc.">
        <title>Genomic Analysis of Broad-Host-Range Enterobacteriophage Av-05.</title>
        <authorList>
            <person name="Amarillas L."/>
            <person name="Lopez-Cuevas O."/>
            <person name="Leon-Felix J."/>
            <person name="Castro-Del Campo N."/>
            <person name="Gerba C.P."/>
            <person name="Chaidez C."/>
        </authorList>
    </citation>
    <scope>NUCLEOTIDE SEQUENCE [LARGE SCALE GENOMIC DNA]</scope>
</reference>
<accession>A0A076G6P6</accession>
<keyword evidence="2" id="KW-1185">Reference proteome</keyword>
<dbReference type="KEGG" id="vg:22475371"/>
<protein>
    <submittedName>
        <fullName evidence="1">Uncharacterized protein</fullName>
    </submittedName>
</protein>
<dbReference type="OrthoDB" id="41709at10239"/>
<proteinExistence type="predicted"/>
<name>A0A076G6P6_9CAUD</name>
<evidence type="ECO:0000313" key="2">
    <source>
        <dbReference type="Proteomes" id="UP000028961"/>
    </source>
</evidence>
<dbReference type="Proteomes" id="UP000028961">
    <property type="component" value="Segment"/>
</dbReference>
<dbReference type="RefSeq" id="YP_009111104.1">
    <property type="nucleotide sequence ID" value="NC_025830.1"/>
</dbReference>